<proteinExistence type="predicted"/>
<evidence type="ECO:0000313" key="1">
    <source>
        <dbReference type="EMBL" id="CAG8483854.1"/>
    </source>
</evidence>
<keyword evidence="2" id="KW-1185">Reference proteome</keyword>
<dbReference type="Proteomes" id="UP000789525">
    <property type="component" value="Unassembled WGS sequence"/>
</dbReference>
<dbReference type="EMBL" id="CAJVPT010002580">
    <property type="protein sequence ID" value="CAG8483854.1"/>
    <property type="molecule type" value="Genomic_DNA"/>
</dbReference>
<protein>
    <submittedName>
        <fullName evidence="1">7394_t:CDS:1</fullName>
    </submittedName>
</protein>
<name>A0ACA9KNC5_9GLOM</name>
<reference evidence="1" key="1">
    <citation type="submission" date="2021-06" db="EMBL/GenBank/DDBJ databases">
        <authorList>
            <person name="Kallberg Y."/>
            <person name="Tangrot J."/>
            <person name="Rosling A."/>
        </authorList>
    </citation>
    <scope>NUCLEOTIDE SEQUENCE</scope>
    <source>
        <strain evidence="1">CL356</strain>
    </source>
</reference>
<evidence type="ECO:0000313" key="2">
    <source>
        <dbReference type="Proteomes" id="UP000789525"/>
    </source>
</evidence>
<sequence length="384" mass="42685">MVAVDPNASEWLKSQQRSSRKYRIVIATLGIIVLLAIIGGVAFALTRSSHGRPDGAGNGSSENGGHGTNTSPNNNTDPSGNGTSGAQYYTWDNKPVNLTIIPNANFKKAFYGMNYGPVNASFPWCGNTLGDVIEDIKLVSQLTNRIRLYGMDCHMAEYTLEAILLLKLNITIVPTIWVDDNYTTYQRQYNDFFNLVGKYGVDHIDGVSVGNEELQTTELYKRIADVRTKVNSMGFKKTIPVFTSDLGSNVDAAFVKATDMIWANVHPYFAGVKIEQAANWTLQYYNDNDVKIAADGKKDAVMSEVGWPTDGAPYQGSVPTIKNLQIFLDTFICDANKQIKYYYFETFDAPWKKQRWTTLEGSWGLFNPDRSLKSNIVLPTCIAP</sequence>
<organism evidence="1 2">
    <name type="scientific">Acaulospora colombiana</name>
    <dbReference type="NCBI Taxonomy" id="27376"/>
    <lineage>
        <taxon>Eukaryota</taxon>
        <taxon>Fungi</taxon>
        <taxon>Fungi incertae sedis</taxon>
        <taxon>Mucoromycota</taxon>
        <taxon>Glomeromycotina</taxon>
        <taxon>Glomeromycetes</taxon>
        <taxon>Diversisporales</taxon>
        <taxon>Acaulosporaceae</taxon>
        <taxon>Acaulospora</taxon>
    </lineage>
</organism>
<gene>
    <name evidence="1" type="ORF">ACOLOM_LOCUS2095</name>
</gene>
<comment type="caution">
    <text evidence="1">The sequence shown here is derived from an EMBL/GenBank/DDBJ whole genome shotgun (WGS) entry which is preliminary data.</text>
</comment>
<accession>A0ACA9KNC5</accession>